<evidence type="ECO:0000313" key="3">
    <source>
        <dbReference type="EMBL" id="SFM35532.1"/>
    </source>
</evidence>
<dbReference type="OrthoDB" id="2019396at2"/>
<keyword evidence="4" id="KW-1185">Reference proteome</keyword>
<dbReference type="STRING" id="266892.SAMN04488054_13722"/>
<dbReference type="EMBL" id="FOTY01000037">
    <property type="protein sequence ID" value="SFM35532.1"/>
    <property type="molecule type" value="Genomic_DNA"/>
</dbReference>
<dbReference type="InterPro" id="IPR024459">
    <property type="entry name" value="Acb1-like_N"/>
</dbReference>
<dbReference type="Pfam" id="PF06381">
    <property type="entry name" value="Phage_portal_3"/>
    <property type="match status" value="1"/>
</dbReference>
<proteinExistence type="predicted"/>
<dbReference type="InterPro" id="IPR006445">
    <property type="entry name" value="Phage-assoc_HI1409"/>
</dbReference>
<organism evidence="3 4">
    <name type="scientific">Salibacterium qingdaonense</name>
    <dbReference type="NCBI Taxonomy" id="266892"/>
    <lineage>
        <taxon>Bacteria</taxon>
        <taxon>Bacillati</taxon>
        <taxon>Bacillota</taxon>
        <taxon>Bacilli</taxon>
        <taxon>Bacillales</taxon>
        <taxon>Bacillaceae</taxon>
    </lineage>
</organism>
<protein>
    <recommendedName>
        <fullName evidence="2">Anti-CBASS protein Acb1-like N-terminal domain-containing protein</fullName>
    </recommendedName>
</protein>
<evidence type="ECO:0000313" key="4">
    <source>
        <dbReference type="Proteomes" id="UP000199668"/>
    </source>
</evidence>
<gene>
    <name evidence="3" type="ORF">SAMN04488054_13722</name>
</gene>
<dbReference type="NCBIfam" id="TIGR01555">
    <property type="entry name" value="phge_rel_HI1409"/>
    <property type="match status" value="1"/>
</dbReference>
<name>A0A1I4Q640_9BACI</name>
<sequence>MAKKTTMDRAKEYKEYENDFMQTAGKGGEQDPLVRQQAGDRALLSDEDITRLYAGNQIIQNIVDIPAEDSTREWITIEMEDEKLARALEKRLETLNAPEAIEKMVAYDRLRGDGFVSIGVSEQGQKWTLKDEIDVRRLRSIDYLHPFSRLKVTKFLINDDPFDPSFGDVEKYQINPGHTTMDDSPLQRDVHKSRLLHLQTKRIEDRDWGQSILEPMKDIITVFDTSLWSVGQILYDFTFKVFKSEQANEMSKSEMRETQMLMDYMFRTEALAIIDPNEELEKKTTQVNGVEQLLTFVWDVLAGSAKMPKSHLLGQQSGTISGAQYDSLNYYARIAGTQENFLRPKIEYLIRLLLWASDEPGGQIDPDSIDWKVKFNPLWRLDDQTEADINKKQAETDSIYLKSQVLTPDEIRQKRFEMGSLMDELEMPDDPNSKGEGGNGAD</sequence>
<dbReference type="RefSeq" id="WP_090928427.1">
    <property type="nucleotide sequence ID" value="NZ_FOTY01000037.1"/>
</dbReference>
<accession>A0A1I4Q640</accession>
<evidence type="ECO:0000259" key="2">
    <source>
        <dbReference type="Pfam" id="PF06381"/>
    </source>
</evidence>
<evidence type="ECO:0000256" key="1">
    <source>
        <dbReference type="SAM" id="MobiDB-lite"/>
    </source>
</evidence>
<dbReference type="AlphaFoldDB" id="A0A1I4Q640"/>
<dbReference type="Proteomes" id="UP000199668">
    <property type="component" value="Unassembled WGS sequence"/>
</dbReference>
<feature type="region of interest" description="Disordered" evidence="1">
    <location>
        <begin position="417"/>
        <end position="442"/>
    </location>
</feature>
<feature type="domain" description="Anti-CBASS protein Acb1-like N-terminal" evidence="2">
    <location>
        <begin position="49"/>
        <end position="398"/>
    </location>
</feature>
<reference evidence="3 4" key="1">
    <citation type="submission" date="2016-10" db="EMBL/GenBank/DDBJ databases">
        <authorList>
            <person name="de Groot N.N."/>
        </authorList>
    </citation>
    <scope>NUCLEOTIDE SEQUENCE [LARGE SCALE GENOMIC DNA]</scope>
    <source>
        <strain evidence="3 4">CGMCC 1.6134</strain>
    </source>
</reference>